<dbReference type="GO" id="GO:0061630">
    <property type="term" value="F:ubiquitin protein ligase activity"/>
    <property type="evidence" value="ECO:0007669"/>
    <property type="project" value="TreeGrafter"/>
</dbReference>
<dbReference type="GO" id="GO:0000151">
    <property type="term" value="C:ubiquitin ligase complex"/>
    <property type="evidence" value="ECO:0007669"/>
    <property type="project" value="TreeGrafter"/>
</dbReference>
<dbReference type="EMBL" id="JBBCAQ010000033">
    <property type="protein sequence ID" value="KAK7582799.1"/>
    <property type="molecule type" value="Genomic_DNA"/>
</dbReference>
<dbReference type="GO" id="GO:0006511">
    <property type="term" value="P:ubiquitin-dependent protein catabolic process"/>
    <property type="evidence" value="ECO:0007669"/>
    <property type="project" value="TreeGrafter"/>
</dbReference>
<gene>
    <name evidence="7" type="ORF">V9T40_014244</name>
</gene>
<dbReference type="SMART" id="SM00184">
    <property type="entry name" value="RING"/>
    <property type="match status" value="1"/>
</dbReference>
<dbReference type="SUPFAM" id="SSF57850">
    <property type="entry name" value="RING/U-box"/>
    <property type="match status" value="1"/>
</dbReference>
<dbReference type="AlphaFoldDB" id="A0AAN9TE62"/>
<evidence type="ECO:0000313" key="7">
    <source>
        <dbReference type="EMBL" id="KAK7582799.1"/>
    </source>
</evidence>
<proteinExistence type="predicted"/>
<dbReference type="PANTHER" id="PTHR46359">
    <property type="entry name" value="GEO07743P1"/>
    <property type="match status" value="1"/>
</dbReference>
<dbReference type="PANTHER" id="PTHR46359:SF2">
    <property type="entry name" value="GEO07743P1"/>
    <property type="match status" value="1"/>
</dbReference>
<feature type="region of interest" description="Disordered" evidence="5">
    <location>
        <begin position="15"/>
        <end position="36"/>
    </location>
</feature>
<dbReference type="Proteomes" id="UP001367676">
    <property type="component" value="Unassembled WGS sequence"/>
</dbReference>
<sequence>MGNCLKGTSNEDISLLRGNESSSDNQHDVIQSPPYRERVPVYYPAPNDRRPANQLSEEEQIRIARRIGLMEHLPILAYDDSINKNKECVICMIEFKIGEEVRYLPCMHVYHVSCIDDWLMRSFTCPSCMEPVDAALLTSYDTN</sequence>
<keyword evidence="1" id="KW-0479">Metal-binding</keyword>
<feature type="domain" description="RING-type" evidence="6">
    <location>
        <begin position="88"/>
        <end position="128"/>
    </location>
</feature>
<evidence type="ECO:0000313" key="8">
    <source>
        <dbReference type="Proteomes" id="UP001367676"/>
    </source>
</evidence>
<dbReference type="InterPro" id="IPR013083">
    <property type="entry name" value="Znf_RING/FYVE/PHD"/>
</dbReference>
<dbReference type="Pfam" id="PF13639">
    <property type="entry name" value="zf-RING_2"/>
    <property type="match status" value="1"/>
</dbReference>
<keyword evidence="2 4" id="KW-0863">Zinc-finger</keyword>
<protein>
    <recommendedName>
        <fullName evidence="6">RING-type domain-containing protein</fullName>
    </recommendedName>
</protein>
<evidence type="ECO:0000256" key="2">
    <source>
        <dbReference type="ARBA" id="ARBA00022771"/>
    </source>
</evidence>
<dbReference type="CDD" id="cd16468">
    <property type="entry name" value="RING-H2_RNF11"/>
    <property type="match status" value="1"/>
</dbReference>
<dbReference type="PROSITE" id="PS50089">
    <property type="entry name" value="ZF_RING_2"/>
    <property type="match status" value="1"/>
</dbReference>
<reference evidence="7 8" key="1">
    <citation type="submission" date="2024-03" db="EMBL/GenBank/DDBJ databases">
        <title>Adaptation during the transition from Ophiocordyceps entomopathogen to insect associate is accompanied by gene loss and intensified selection.</title>
        <authorList>
            <person name="Ward C.M."/>
            <person name="Onetto C.A."/>
            <person name="Borneman A.R."/>
        </authorList>
    </citation>
    <scope>NUCLEOTIDE SEQUENCE [LARGE SCALE GENOMIC DNA]</scope>
    <source>
        <strain evidence="7">AWRI1</strain>
        <tissue evidence="7">Single Adult Female</tissue>
    </source>
</reference>
<dbReference type="Gene3D" id="3.30.40.10">
    <property type="entry name" value="Zinc/RING finger domain, C3HC4 (zinc finger)"/>
    <property type="match status" value="1"/>
</dbReference>
<evidence type="ECO:0000256" key="1">
    <source>
        <dbReference type="ARBA" id="ARBA00022723"/>
    </source>
</evidence>
<dbReference type="InterPro" id="IPR052804">
    <property type="entry name" value="UEC_component"/>
</dbReference>
<comment type="caution">
    <text evidence="7">The sequence shown here is derived from an EMBL/GenBank/DDBJ whole genome shotgun (WGS) entry which is preliminary data.</text>
</comment>
<organism evidence="7 8">
    <name type="scientific">Parthenolecanium corni</name>
    <dbReference type="NCBI Taxonomy" id="536013"/>
    <lineage>
        <taxon>Eukaryota</taxon>
        <taxon>Metazoa</taxon>
        <taxon>Ecdysozoa</taxon>
        <taxon>Arthropoda</taxon>
        <taxon>Hexapoda</taxon>
        <taxon>Insecta</taxon>
        <taxon>Pterygota</taxon>
        <taxon>Neoptera</taxon>
        <taxon>Paraneoptera</taxon>
        <taxon>Hemiptera</taxon>
        <taxon>Sternorrhyncha</taxon>
        <taxon>Coccoidea</taxon>
        <taxon>Coccidae</taxon>
        <taxon>Parthenolecanium</taxon>
    </lineage>
</organism>
<evidence type="ECO:0000256" key="3">
    <source>
        <dbReference type="ARBA" id="ARBA00022833"/>
    </source>
</evidence>
<keyword evidence="8" id="KW-1185">Reference proteome</keyword>
<evidence type="ECO:0000256" key="4">
    <source>
        <dbReference type="PROSITE-ProRule" id="PRU00175"/>
    </source>
</evidence>
<evidence type="ECO:0000259" key="6">
    <source>
        <dbReference type="PROSITE" id="PS50089"/>
    </source>
</evidence>
<dbReference type="GO" id="GO:0008270">
    <property type="term" value="F:zinc ion binding"/>
    <property type="evidence" value="ECO:0007669"/>
    <property type="project" value="UniProtKB-KW"/>
</dbReference>
<keyword evidence="3" id="KW-0862">Zinc</keyword>
<dbReference type="InterPro" id="IPR042981">
    <property type="entry name" value="RNF11_RING-H2"/>
</dbReference>
<name>A0AAN9TE62_9HEMI</name>
<dbReference type="InterPro" id="IPR001841">
    <property type="entry name" value="Znf_RING"/>
</dbReference>
<accession>A0AAN9TE62</accession>
<evidence type="ECO:0000256" key="5">
    <source>
        <dbReference type="SAM" id="MobiDB-lite"/>
    </source>
</evidence>